<evidence type="ECO:0000313" key="12">
    <source>
        <dbReference type="EMBL" id="ABA24113.1"/>
    </source>
</evidence>
<evidence type="ECO:0000313" key="13">
    <source>
        <dbReference type="Proteomes" id="UP000002533"/>
    </source>
</evidence>
<dbReference type="SUPFAM" id="SSF161098">
    <property type="entry name" value="MetI-like"/>
    <property type="match status" value="1"/>
</dbReference>
<dbReference type="HOGENOM" id="CLU_033621_1_3_3"/>
<dbReference type="InterPro" id="IPR011864">
    <property type="entry name" value="Phosphate_PstC"/>
</dbReference>
<comment type="subcellular location">
    <subcellularLocation>
        <location evidence="1 9">Cell membrane</location>
        <topology evidence="1 9">Multi-pass membrane protein</topology>
    </subcellularLocation>
</comment>
<feature type="domain" description="ABC transmembrane type-1" evidence="11">
    <location>
        <begin position="104"/>
        <end position="330"/>
    </location>
</feature>
<comment type="function">
    <text evidence="10">Part of the binding-protein-dependent transport system for phosphate; probably responsible for the translocation of the substrate across the membrane.</text>
</comment>
<dbReference type="Pfam" id="PF00528">
    <property type="entry name" value="BPD_transp_1"/>
    <property type="match status" value="1"/>
</dbReference>
<dbReference type="GO" id="GO:0006817">
    <property type="term" value="P:phosphate ion transport"/>
    <property type="evidence" value="ECO:0007669"/>
    <property type="project" value="UniProtKB-KW"/>
</dbReference>
<evidence type="ECO:0000256" key="2">
    <source>
        <dbReference type="ARBA" id="ARBA00007069"/>
    </source>
</evidence>
<evidence type="ECO:0000256" key="10">
    <source>
        <dbReference type="RuleBase" id="RU363054"/>
    </source>
</evidence>
<dbReference type="InterPro" id="IPR051124">
    <property type="entry name" value="Phosphate_Transport_Permease"/>
</dbReference>
<keyword evidence="8 9" id="KW-0472">Membrane</keyword>
<dbReference type="PANTHER" id="PTHR30425:SF1">
    <property type="entry name" value="PHOSPHATE TRANSPORT SYSTEM PERMEASE PROTEIN PSTC"/>
    <property type="match status" value="1"/>
</dbReference>
<keyword evidence="5 10" id="KW-0592">Phosphate transport</keyword>
<dbReference type="eggNOG" id="COG0573">
    <property type="taxonomic scope" value="Bacteria"/>
</dbReference>
<dbReference type="PROSITE" id="PS50928">
    <property type="entry name" value="ABC_TM1"/>
    <property type="match status" value="1"/>
</dbReference>
<feature type="transmembrane region" description="Helical" evidence="9">
    <location>
        <begin position="103"/>
        <end position="129"/>
    </location>
</feature>
<feature type="transmembrane region" description="Helical" evidence="9">
    <location>
        <begin position="240"/>
        <end position="261"/>
    </location>
</feature>
<evidence type="ECO:0000256" key="3">
    <source>
        <dbReference type="ARBA" id="ARBA00022448"/>
    </source>
</evidence>
<dbReference type="GO" id="GO:0005886">
    <property type="term" value="C:plasma membrane"/>
    <property type="evidence" value="ECO:0007669"/>
    <property type="project" value="UniProtKB-SubCell"/>
</dbReference>
<evidence type="ECO:0000256" key="9">
    <source>
        <dbReference type="RuleBase" id="RU363032"/>
    </source>
</evidence>
<dbReference type="KEGG" id="ava:Ava_4515"/>
<evidence type="ECO:0000256" key="7">
    <source>
        <dbReference type="ARBA" id="ARBA00022989"/>
    </source>
</evidence>
<keyword evidence="7 9" id="KW-1133">Transmembrane helix</keyword>
<dbReference type="AlphaFoldDB" id="Q3M4H3"/>
<keyword evidence="4 10" id="KW-1003">Cell membrane</keyword>
<proteinExistence type="inferred from homology"/>
<keyword evidence="3 9" id="KW-0813">Transport</keyword>
<feature type="transmembrane region" description="Helical" evidence="9">
    <location>
        <begin position="50"/>
        <end position="71"/>
    </location>
</feature>
<reference evidence="13" key="1">
    <citation type="journal article" date="2014" name="Stand. Genomic Sci.">
        <title>Complete genome sequence of Anabaena variabilis ATCC 29413.</title>
        <authorList>
            <person name="Thiel T."/>
            <person name="Pratte B.S."/>
            <person name="Zhong J."/>
            <person name="Goodwin L."/>
            <person name="Copeland A."/>
            <person name="Lucas S."/>
            <person name="Han C."/>
            <person name="Pitluck S."/>
            <person name="Land M.L."/>
            <person name="Kyrpides N.C."/>
            <person name="Woyke T."/>
        </authorList>
    </citation>
    <scope>NUCLEOTIDE SEQUENCE [LARGE SCALE GENOMIC DNA]</scope>
    <source>
        <strain evidence="13">ATCC 29413 / PCC 7937</strain>
    </source>
</reference>
<evidence type="ECO:0000259" key="11">
    <source>
        <dbReference type="PROSITE" id="PS50928"/>
    </source>
</evidence>
<feature type="transmembrane region" description="Helical" evidence="9">
    <location>
        <begin position="141"/>
        <end position="166"/>
    </location>
</feature>
<dbReference type="CDD" id="cd06261">
    <property type="entry name" value="TM_PBP2"/>
    <property type="match status" value="1"/>
</dbReference>
<name>Q3M4H3_TRIV2</name>
<dbReference type="EMBL" id="CP000117">
    <property type="protein sequence ID" value="ABA24113.1"/>
    <property type="molecule type" value="Genomic_DNA"/>
</dbReference>
<dbReference type="NCBIfam" id="TIGR02138">
    <property type="entry name" value="phosphate_pstC"/>
    <property type="match status" value="1"/>
</dbReference>
<dbReference type="InterPro" id="IPR000515">
    <property type="entry name" value="MetI-like"/>
</dbReference>
<evidence type="ECO:0000256" key="1">
    <source>
        <dbReference type="ARBA" id="ARBA00004651"/>
    </source>
</evidence>
<organism evidence="12 13">
    <name type="scientific">Trichormus variabilis (strain ATCC 29413 / PCC 7937)</name>
    <name type="common">Anabaena variabilis</name>
    <dbReference type="NCBI Taxonomy" id="240292"/>
    <lineage>
        <taxon>Bacteria</taxon>
        <taxon>Bacillati</taxon>
        <taxon>Cyanobacteriota</taxon>
        <taxon>Cyanophyceae</taxon>
        <taxon>Nostocales</taxon>
        <taxon>Nostocaceae</taxon>
        <taxon>Trichormus</taxon>
    </lineage>
</organism>
<dbReference type="STRING" id="240292.Ava_4515"/>
<feature type="transmembrane region" description="Helical" evidence="9">
    <location>
        <begin position="309"/>
        <end position="334"/>
    </location>
</feature>
<evidence type="ECO:0000256" key="8">
    <source>
        <dbReference type="ARBA" id="ARBA00023136"/>
    </source>
</evidence>
<gene>
    <name evidence="12" type="ordered locus">Ava_4515</name>
</gene>
<dbReference type="Gene3D" id="1.10.3720.10">
    <property type="entry name" value="MetI-like"/>
    <property type="match status" value="1"/>
</dbReference>
<evidence type="ECO:0000256" key="6">
    <source>
        <dbReference type="ARBA" id="ARBA00022692"/>
    </source>
</evidence>
<dbReference type="Proteomes" id="UP000002533">
    <property type="component" value="Chromosome"/>
</dbReference>
<feature type="transmembrane region" description="Helical" evidence="9">
    <location>
        <begin position="196"/>
        <end position="219"/>
    </location>
</feature>
<dbReference type="GO" id="GO:0005315">
    <property type="term" value="F:phosphate transmembrane transporter activity"/>
    <property type="evidence" value="ECO:0007669"/>
    <property type="project" value="InterPro"/>
</dbReference>
<accession>Q3M4H3</accession>
<evidence type="ECO:0000256" key="5">
    <source>
        <dbReference type="ARBA" id="ARBA00022592"/>
    </source>
</evidence>
<comment type="similarity">
    <text evidence="2 10">Belongs to the binding-protein-dependent transport system permease family. CysTW subfamily.</text>
</comment>
<dbReference type="InterPro" id="IPR035906">
    <property type="entry name" value="MetI-like_sf"/>
</dbReference>
<protein>
    <recommendedName>
        <fullName evidence="10">Phosphate transport system permease protein</fullName>
    </recommendedName>
</protein>
<keyword evidence="6 9" id="KW-0812">Transmembrane</keyword>
<evidence type="ECO:0000256" key="4">
    <source>
        <dbReference type="ARBA" id="ARBA00022475"/>
    </source>
</evidence>
<dbReference type="PANTHER" id="PTHR30425">
    <property type="entry name" value="PHOSPHATE TRANSPORT SYSTEM PERMEASE PROTEIN PST"/>
    <property type="match status" value="1"/>
</dbReference>
<sequence length="342" mass="36953">MSTLTSPKILMNIIAEIYMTNLAPPNFDHENLGLTANDGRNFLLDKGFTWLVYTFAAIAVAVLFVMSWIIFLEAKPAIDKFGIGFLWGQDWDTANEIFGALPYIYGTLVSSIIAIFFAVPVSIAVALVTSENFLPPSVQTTLAFVVELIAAIPSVIIGLWGIFIFIPVLEPVQKWLGTNFKWIPLFNSEFPVGTNMLTAGIILAIMILPTMAAISRDVLRAIPKELRSASMALGGTRWETIFRVLLPAGFSGIVSAAMLALGRALGETMAVTMVIGNSAQISLSLLDPAYTIPSVLANEFAEAQPGLHIGALCYLGLVLFAVTLAVNISARLLVQWVGSKNK</sequence>